<dbReference type="PANTHER" id="PTHR13370:SF3">
    <property type="entry name" value="TRNA (GUANINE(10)-N2)-METHYLTRANSFERASE HOMOLOG"/>
    <property type="match status" value="1"/>
</dbReference>
<accession>A0A0H5RAM4</accession>
<protein>
    <submittedName>
        <fullName evidence="5">Uncharacterized protein</fullName>
    </submittedName>
</protein>
<organism evidence="5">
    <name type="scientific">Spongospora subterranea</name>
    <dbReference type="NCBI Taxonomy" id="70186"/>
    <lineage>
        <taxon>Eukaryota</taxon>
        <taxon>Sar</taxon>
        <taxon>Rhizaria</taxon>
        <taxon>Endomyxa</taxon>
        <taxon>Phytomyxea</taxon>
        <taxon>Plasmodiophorida</taxon>
        <taxon>Plasmodiophoridae</taxon>
        <taxon>Spongospora</taxon>
    </lineage>
</organism>
<keyword evidence="1" id="KW-0489">Methyltransferase</keyword>
<dbReference type="PANTHER" id="PTHR13370">
    <property type="entry name" value="RNA METHYLASE-RELATED"/>
    <property type="match status" value="1"/>
</dbReference>
<dbReference type="GO" id="GO:0005737">
    <property type="term" value="C:cytoplasm"/>
    <property type="evidence" value="ECO:0007669"/>
    <property type="project" value="TreeGrafter"/>
</dbReference>
<dbReference type="GO" id="GO:0008168">
    <property type="term" value="F:methyltransferase activity"/>
    <property type="evidence" value="ECO:0007669"/>
    <property type="project" value="UniProtKB-KW"/>
</dbReference>
<dbReference type="AlphaFoldDB" id="A0A0H5RAM4"/>
<evidence type="ECO:0000259" key="3">
    <source>
        <dbReference type="Pfam" id="PF01170"/>
    </source>
</evidence>
<reference evidence="5" key="1">
    <citation type="submission" date="2015-04" db="EMBL/GenBank/DDBJ databases">
        <title>The genome sequence of the plant pathogenic Rhizarian Plasmodiophora brassicae reveals insights in its biotrophic life cycle and the origin of chitin synthesis.</title>
        <authorList>
            <person name="Schwelm A."/>
            <person name="Fogelqvist J."/>
            <person name="Knaust A."/>
            <person name="Julke S."/>
            <person name="Lilja T."/>
            <person name="Dhandapani V."/>
            <person name="Bonilla-Rosso G."/>
            <person name="Karlsson M."/>
            <person name="Shevchenko A."/>
            <person name="Choi S.R."/>
            <person name="Kim H.G."/>
            <person name="Park J.Y."/>
            <person name="Lim Y.P."/>
            <person name="Ludwig-Muller J."/>
            <person name="Dixelius C."/>
        </authorList>
    </citation>
    <scope>NUCLEOTIDE SEQUENCE</scope>
    <source>
        <tissue evidence="5">Potato root galls</tissue>
    </source>
</reference>
<dbReference type="PIRSF" id="PIRSF017259">
    <property type="entry name" value="tRNA_mtfrase_TRM11"/>
    <property type="match status" value="1"/>
</dbReference>
<evidence type="ECO:0000256" key="2">
    <source>
        <dbReference type="ARBA" id="ARBA00022679"/>
    </source>
</evidence>
<dbReference type="InterPro" id="IPR002052">
    <property type="entry name" value="DNA_methylase_N6_adenine_CS"/>
</dbReference>
<dbReference type="InterPro" id="IPR000241">
    <property type="entry name" value="RlmKL-like_Mtase"/>
</dbReference>
<dbReference type="SUPFAM" id="SSF53335">
    <property type="entry name" value="S-adenosyl-L-methionine-dependent methyltransferases"/>
    <property type="match status" value="1"/>
</dbReference>
<proteinExistence type="predicted"/>
<evidence type="ECO:0000259" key="4">
    <source>
        <dbReference type="Pfam" id="PF25904"/>
    </source>
</evidence>
<evidence type="ECO:0000256" key="1">
    <source>
        <dbReference type="ARBA" id="ARBA00022603"/>
    </source>
</evidence>
<dbReference type="Pfam" id="PF01170">
    <property type="entry name" value="UPF0020"/>
    <property type="match status" value="1"/>
</dbReference>
<dbReference type="GO" id="GO:0003676">
    <property type="term" value="F:nucleic acid binding"/>
    <property type="evidence" value="ECO:0007669"/>
    <property type="project" value="InterPro"/>
</dbReference>
<dbReference type="Gene3D" id="3.40.50.150">
    <property type="entry name" value="Vaccinia Virus protein VP39"/>
    <property type="match status" value="1"/>
</dbReference>
<evidence type="ECO:0000313" key="5">
    <source>
        <dbReference type="EMBL" id="CRZ11118.1"/>
    </source>
</evidence>
<sequence>SMPSCDDDRPLYIIWLATPDIKHYGDFRLQEVKSLFNLFDIDTVQLPDQLDQDCPYLVVSLPDDGVCQSICARAVLIENISRLWASSTISYRHLLDEAVAFLARTPSSSPAPNQSLCIRFKTFGKKLPESESRLIVGDFMKSLNFPNPIRLRDPDIQFTIYCDYGFDDGDRERGLRRCFFARLLSIRPHSLEYSLKTRVYIGPTSTDAQLAQLMANQVQATAASLIMDPFAGTGSLLIACAAFGAVVFGNDIDWNVVHGKGGVNYRSNFSQYHLPRGDIVRADISIPVWRGSMQLDGIVTDPPYGIRAGARRSGSDRERVSGKTVDAQFWNSHHPPTRAYPVDDVMTDLLAFSARHLRIGARLVYLLPAGADFHESNLPAHPDLRPIAMSQQVCAAGLHRYLITMIRIPSSSSP</sequence>
<dbReference type="GO" id="GO:0032259">
    <property type="term" value="P:methylation"/>
    <property type="evidence" value="ECO:0007669"/>
    <property type="project" value="UniProtKB-KW"/>
</dbReference>
<dbReference type="GO" id="GO:0043527">
    <property type="term" value="C:tRNA methyltransferase complex"/>
    <property type="evidence" value="ECO:0007669"/>
    <property type="project" value="UniProtKB-ARBA"/>
</dbReference>
<dbReference type="Pfam" id="PF25904">
    <property type="entry name" value="Tmrp11_N"/>
    <property type="match status" value="1"/>
</dbReference>
<dbReference type="PRINTS" id="PR00507">
    <property type="entry name" value="N12N6MTFRASE"/>
</dbReference>
<feature type="non-terminal residue" evidence="5">
    <location>
        <position position="1"/>
    </location>
</feature>
<dbReference type="InterPro" id="IPR059073">
    <property type="entry name" value="TRMT11_N"/>
</dbReference>
<dbReference type="InterPro" id="IPR029063">
    <property type="entry name" value="SAM-dependent_MTases_sf"/>
</dbReference>
<feature type="domain" description="tRNA (guanine(10)-N(2))-methyltransferase TRMT11 N-terminal" evidence="4">
    <location>
        <begin position="22"/>
        <end position="184"/>
    </location>
</feature>
<name>A0A0H5RAM4_9EUKA</name>
<dbReference type="EMBL" id="HACM01010676">
    <property type="protein sequence ID" value="CRZ11118.1"/>
    <property type="molecule type" value="Transcribed_RNA"/>
</dbReference>
<dbReference type="PROSITE" id="PS00092">
    <property type="entry name" value="N6_MTASE"/>
    <property type="match status" value="1"/>
</dbReference>
<keyword evidence="2" id="KW-0808">Transferase</keyword>
<feature type="domain" description="Ribosomal RNA large subunit methyltransferase K/L-like methyltransferase" evidence="3">
    <location>
        <begin position="197"/>
        <end position="314"/>
    </location>
</feature>